<gene>
    <name evidence="1" type="ORF">SAMN02745180_00520</name>
</gene>
<dbReference type="EMBL" id="FQXR01000003">
    <property type="protein sequence ID" value="SHH57745.1"/>
    <property type="molecule type" value="Genomic_DNA"/>
</dbReference>
<dbReference type="STRING" id="1123281.SAMN02745180_00520"/>
<organism evidence="1 2">
    <name type="scientific">Sporanaerobacter acetigenes DSM 13106</name>
    <dbReference type="NCBI Taxonomy" id="1123281"/>
    <lineage>
        <taxon>Bacteria</taxon>
        <taxon>Bacillati</taxon>
        <taxon>Bacillota</taxon>
        <taxon>Tissierellia</taxon>
        <taxon>Tissierellales</taxon>
        <taxon>Sporanaerobacteraceae</taxon>
        <taxon>Sporanaerobacter</taxon>
    </lineage>
</organism>
<name>A0A1M5U3R3_9FIRM</name>
<sequence length="59" mass="6667">MEGVKGMDIKTKFNLIISDMSLAKIEEIFGIGKHSAIKLKRGESVRVESNKLIEFLNKM</sequence>
<dbReference type="AlphaFoldDB" id="A0A1M5U3R3"/>
<evidence type="ECO:0000313" key="2">
    <source>
        <dbReference type="Proteomes" id="UP000184389"/>
    </source>
</evidence>
<keyword evidence="2" id="KW-1185">Reference proteome</keyword>
<accession>A0A1M5U3R3</accession>
<protein>
    <submittedName>
        <fullName evidence="1">Uncharacterized protein</fullName>
    </submittedName>
</protein>
<reference evidence="1 2" key="1">
    <citation type="submission" date="2016-11" db="EMBL/GenBank/DDBJ databases">
        <authorList>
            <person name="Jaros S."/>
            <person name="Januszkiewicz K."/>
            <person name="Wedrychowicz H."/>
        </authorList>
    </citation>
    <scope>NUCLEOTIDE SEQUENCE [LARGE SCALE GENOMIC DNA]</scope>
    <source>
        <strain evidence="1 2">DSM 13106</strain>
    </source>
</reference>
<evidence type="ECO:0000313" key="1">
    <source>
        <dbReference type="EMBL" id="SHH57745.1"/>
    </source>
</evidence>
<dbReference type="Proteomes" id="UP000184389">
    <property type="component" value="Unassembled WGS sequence"/>
</dbReference>
<proteinExistence type="predicted"/>